<protein>
    <submittedName>
        <fullName evidence="1">Uncharacterized protein</fullName>
    </submittedName>
</protein>
<gene>
    <name evidence="1" type="ORF">LOK49_LG04G00274</name>
</gene>
<proteinExistence type="predicted"/>
<sequence length="318" mass="34732">MQNPSSSANPLRNDNSVSINRGIEHCVDNGVPLREDDDDVAIGDDLERVKSLRVDRCTSFQKKEADTADKDSLLAILVIHETISGLGTINTRGACIRNEALLSDCNCLNDDGRSPKVDGHVATSCFLKSLSGPPSSQPNVNLEVFLGPVQLDNFNHSRTQPIHALNKLGLVRSIEPINSGLQSPHVHNEVGLVRLVEAINSWLQSSHVHLPLLQSVEVNCRHSKLETEVSKAKGVRGNHHSAMKCPGKASRRVKAMALGGNLIKKAVLFLVLIFCCWLRKDWLRLTVDAAVLLLFCSVLLRSSIRHIAAVVLHTTAVV</sequence>
<accession>A0ACC0I0G7</accession>
<keyword evidence="2" id="KW-1185">Reference proteome</keyword>
<reference evidence="1 2" key="1">
    <citation type="journal article" date="2022" name="Plant J.">
        <title>Chromosome-level genome of Camellia lanceoleosa provides a valuable resource for understanding genome evolution and self-incompatibility.</title>
        <authorList>
            <person name="Gong W."/>
            <person name="Xiao S."/>
            <person name="Wang L."/>
            <person name="Liao Z."/>
            <person name="Chang Y."/>
            <person name="Mo W."/>
            <person name="Hu G."/>
            <person name="Li W."/>
            <person name="Zhao G."/>
            <person name="Zhu H."/>
            <person name="Hu X."/>
            <person name="Ji K."/>
            <person name="Xiang X."/>
            <person name="Song Q."/>
            <person name="Yuan D."/>
            <person name="Jin S."/>
            <person name="Zhang L."/>
        </authorList>
    </citation>
    <scope>NUCLEOTIDE SEQUENCE [LARGE SCALE GENOMIC DNA]</scope>
    <source>
        <strain evidence="1">SQ_2022a</strain>
    </source>
</reference>
<evidence type="ECO:0000313" key="2">
    <source>
        <dbReference type="Proteomes" id="UP001060215"/>
    </source>
</evidence>
<dbReference type="EMBL" id="CM045759">
    <property type="protein sequence ID" value="KAI8018240.1"/>
    <property type="molecule type" value="Genomic_DNA"/>
</dbReference>
<evidence type="ECO:0000313" key="1">
    <source>
        <dbReference type="EMBL" id="KAI8018240.1"/>
    </source>
</evidence>
<comment type="caution">
    <text evidence="1">The sequence shown here is derived from an EMBL/GenBank/DDBJ whole genome shotgun (WGS) entry which is preliminary data.</text>
</comment>
<dbReference type="Proteomes" id="UP001060215">
    <property type="component" value="Chromosome 2"/>
</dbReference>
<name>A0ACC0I0G7_9ERIC</name>
<organism evidence="1 2">
    <name type="scientific">Camellia lanceoleosa</name>
    <dbReference type="NCBI Taxonomy" id="1840588"/>
    <lineage>
        <taxon>Eukaryota</taxon>
        <taxon>Viridiplantae</taxon>
        <taxon>Streptophyta</taxon>
        <taxon>Embryophyta</taxon>
        <taxon>Tracheophyta</taxon>
        <taxon>Spermatophyta</taxon>
        <taxon>Magnoliopsida</taxon>
        <taxon>eudicotyledons</taxon>
        <taxon>Gunneridae</taxon>
        <taxon>Pentapetalae</taxon>
        <taxon>asterids</taxon>
        <taxon>Ericales</taxon>
        <taxon>Theaceae</taxon>
        <taxon>Camellia</taxon>
    </lineage>
</organism>